<keyword evidence="5" id="KW-1185">Reference proteome</keyword>
<evidence type="ECO:0000256" key="2">
    <source>
        <dbReference type="SAM" id="Coils"/>
    </source>
</evidence>
<dbReference type="InterPro" id="IPR013783">
    <property type="entry name" value="Ig-like_fold"/>
</dbReference>
<reference evidence="5" key="1">
    <citation type="submission" date="2016-10" db="EMBL/GenBank/DDBJ databases">
        <authorList>
            <person name="Varghese N."/>
            <person name="Submissions S."/>
        </authorList>
    </citation>
    <scope>NUCLEOTIDE SEQUENCE [LARGE SCALE GENOMIC DNA]</scope>
    <source>
        <strain evidence="5">DSM 23095</strain>
    </source>
</reference>
<dbReference type="AlphaFoldDB" id="A0A1G6UIX6"/>
<evidence type="ECO:0000256" key="1">
    <source>
        <dbReference type="ARBA" id="ARBA00022553"/>
    </source>
</evidence>
<feature type="transmembrane region" description="Helical" evidence="3">
    <location>
        <begin position="759"/>
        <end position="776"/>
    </location>
</feature>
<protein>
    <submittedName>
        <fullName evidence="4">Ligand-binding sensor domain-containing protein</fullName>
    </submittedName>
</protein>
<keyword evidence="3" id="KW-1133">Transmembrane helix</keyword>
<dbReference type="PANTHER" id="PTHR43547">
    <property type="entry name" value="TWO-COMPONENT HISTIDINE KINASE"/>
    <property type="match status" value="1"/>
</dbReference>
<feature type="coiled-coil region" evidence="2">
    <location>
        <begin position="785"/>
        <end position="823"/>
    </location>
</feature>
<evidence type="ECO:0000313" key="5">
    <source>
        <dbReference type="Proteomes" id="UP000199060"/>
    </source>
</evidence>
<evidence type="ECO:0000313" key="4">
    <source>
        <dbReference type="EMBL" id="SDD40527.1"/>
    </source>
</evidence>
<evidence type="ECO:0000256" key="3">
    <source>
        <dbReference type="SAM" id="Phobius"/>
    </source>
</evidence>
<dbReference type="PANTHER" id="PTHR43547:SF2">
    <property type="entry name" value="HYBRID SIGNAL TRANSDUCTION HISTIDINE KINASE C"/>
    <property type="match status" value="1"/>
</dbReference>
<dbReference type="SUPFAM" id="SSF50998">
    <property type="entry name" value="Quinoprotein alcohol dehydrogenase-like"/>
    <property type="match status" value="1"/>
</dbReference>
<accession>A0A1G6UIX6</accession>
<dbReference type="OrthoDB" id="9806995at2"/>
<dbReference type="InterPro" id="IPR015943">
    <property type="entry name" value="WD40/YVTN_repeat-like_dom_sf"/>
</dbReference>
<dbReference type="Proteomes" id="UP000199060">
    <property type="component" value="Unassembled WGS sequence"/>
</dbReference>
<dbReference type="STRING" id="686796.SAMN04488104_102835"/>
<keyword evidence="2" id="KW-0175">Coiled coil</keyword>
<proteinExistence type="predicted"/>
<name>A0A1G6UIX6_9BACT</name>
<dbReference type="InterPro" id="IPR011047">
    <property type="entry name" value="Quinoprotein_ADH-like_sf"/>
</dbReference>
<dbReference type="RefSeq" id="WP_087940094.1">
    <property type="nucleotide sequence ID" value="NZ_FNAC01000028.1"/>
</dbReference>
<dbReference type="Pfam" id="PF07494">
    <property type="entry name" value="Reg_prop"/>
    <property type="match status" value="2"/>
</dbReference>
<dbReference type="Gene3D" id="2.130.10.10">
    <property type="entry name" value="YVTN repeat-like/Quinoprotein amine dehydrogenase"/>
    <property type="match status" value="3"/>
</dbReference>
<sequence>MNQTVKLFVFLVIPFLLFGIEENYAQNPRPQIDSYSTPSNYVMEIWDNSNGLPQNAVFALEKDNQGYLWIATEEGLVRLDGMSSKVFDMDTYPIMQEQTYYTFFKTKGGIWATADRSIALLEKNILKVIDCSSITGNTWIRAIAEDEQGDLVIGTAKGEIHRWKNNTFSSLEFWNPEIQLEIQSFFPLSPNLLLVGTTQGLYKLDFQAQSSTLISPVSFAAMKVFGFVDYTLIFSPDSGIFRLNQNDELENLIPIDPIEDINLSSLTLDSENRIWGSSLEKGLIIIENGEVSRIDYPEISNYTIRRIIKEENNLYLGTLGKGLAIVKPAKVQQLGFEVLKEKNIKPVFQDKDSSVWIGTKVDGLHRIVNGEIQSWTEEDGLLQNGITSIASLGNKLYAGSPSGISVIDINSGEVIDQITQEEGLRNDYVQALFKDSNDWLWVLSRNGGMQYLDNEGQLQLVDLPIEFSTTRFVSILELKNKEILIGSFNDGIFRIKDGKFVENQTLPLTPGEDVIYCMHEDASGDLWFGTHGGLILLKDGKFKSLIKANGLKSQSVYSITDDGNNGFWISNNFGVQYFSYEELNNFKESEEDDFLLGSTLYNQSMGMPNSETNGLIYPAAIKDYSGKIWIPTVEGIGIIDPTSLSEKPQAPTNFVWDELQIGEEKSPIHGEIEIPEGVRMFQVSFSLIDFENPSQYSVFYRINSNSGSWLPINEQRLLFFNGLKPGKYTLEIKILRYGQTDGIYSLPIKVAATFFETPLFWISIVIALLLLIYFIFQSYFNSKLKKELEAQVTQRTLELSQTNEKLKEAVKEIEDQNVIMKQLTWDQSHLLRAPLTKAMGINQLLIKYSKYSKVGKSKEELEIELLETLKQVDDIVKDTHSKSENLTK</sequence>
<dbReference type="Gene3D" id="1.10.287.130">
    <property type="match status" value="1"/>
</dbReference>
<dbReference type="EMBL" id="FNAC01000028">
    <property type="protein sequence ID" value="SDD40527.1"/>
    <property type="molecule type" value="Genomic_DNA"/>
</dbReference>
<dbReference type="Gene3D" id="2.60.40.10">
    <property type="entry name" value="Immunoglobulins"/>
    <property type="match status" value="1"/>
</dbReference>
<dbReference type="GO" id="GO:0000155">
    <property type="term" value="F:phosphorelay sensor kinase activity"/>
    <property type="evidence" value="ECO:0007669"/>
    <property type="project" value="TreeGrafter"/>
</dbReference>
<keyword evidence="3" id="KW-0812">Transmembrane</keyword>
<organism evidence="4 5">
    <name type="scientific">Algoriphagus faecimaris</name>
    <dbReference type="NCBI Taxonomy" id="686796"/>
    <lineage>
        <taxon>Bacteria</taxon>
        <taxon>Pseudomonadati</taxon>
        <taxon>Bacteroidota</taxon>
        <taxon>Cytophagia</taxon>
        <taxon>Cytophagales</taxon>
        <taxon>Cyclobacteriaceae</taxon>
        <taxon>Algoriphagus</taxon>
    </lineage>
</organism>
<keyword evidence="3" id="KW-0472">Membrane</keyword>
<gene>
    <name evidence="4" type="ORF">SAMN04488104_102835</name>
</gene>
<dbReference type="InterPro" id="IPR011110">
    <property type="entry name" value="Reg_prop"/>
</dbReference>
<keyword evidence="1" id="KW-0597">Phosphoprotein</keyword>